<keyword evidence="1" id="KW-0547">Nucleotide-binding</keyword>
<evidence type="ECO:0000313" key="4">
    <source>
        <dbReference type="EMBL" id="SMG44143.1"/>
    </source>
</evidence>
<protein>
    <submittedName>
        <fullName evidence="4">CRISPR-associated protein Cmr2</fullName>
    </submittedName>
</protein>
<evidence type="ECO:0000313" key="5">
    <source>
        <dbReference type="Proteomes" id="UP000193355"/>
    </source>
</evidence>
<proteinExistence type="predicted"/>
<dbReference type="InterPro" id="IPR000160">
    <property type="entry name" value="GGDEF_dom"/>
</dbReference>
<dbReference type="InterPro" id="IPR024615">
    <property type="entry name" value="CRISPR-assoc_Cmr2_N"/>
</dbReference>
<evidence type="ECO:0000256" key="1">
    <source>
        <dbReference type="ARBA" id="ARBA00022741"/>
    </source>
</evidence>
<accession>A0A1X7KRD4</accession>
<sequence>MSAHLINISIGPVQPFIAAARRTRDLWFGSRLLSEICMETARSVKDSGGELIFPQEDSLNVSDGVDPNVANVILAELPDGDPAKVVSQAREKALSVLKDYGDQVLGEYGELVNRDLWDDQIEQALEFFAVWVPYGSEDYLVARDKVGRLMGARKNCRDFVQLADPESRQIEKSSLDGRSESVLKDRESVEELLERNPMWKLRLRLKSTEALDALGLIKRGGNPSVMRAKDEFPSVEHFAAKPWMDRVEKEAPEEFRRLKKAQGEAGGISLSDVVFPFRIAQVQEETGRDLNAVKMALNGLVKRIGEPDPYLAVLKADGDKMGAAISSIKTPEGHRTFSSELASFATKAHGIVGKHGGKCIYAGGDDVLAFLPLNSCLECARELADAFNGSFVKSVVSDTPTLSVGIAVGHFLEPLEDLLKFADEAEAKAKGTDRNGLAVVVRSRGNAPIGFRKRWDSTVADLTVDKRLRLWARLFDEEVISSRFPYELRSMEGFYGNWKDQSSIKEAIPADVFSVLGKKRSVGGDSKEVADELKAIVETITSVENLKELVSELLVARHLGPVMEVKS</sequence>
<dbReference type="EMBL" id="FXBB01000035">
    <property type="protein sequence ID" value="SMG44143.1"/>
    <property type="molecule type" value="Genomic_DNA"/>
</dbReference>
<keyword evidence="2" id="KW-0051">Antiviral defense</keyword>
<feature type="domain" description="GGDEF" evidence="3">
    <location>
        <begin position="309"/>
        <end position="442"/>
    </location>
</feature>
<dbReference type="GO" id="GO:0000166">
    <property type="term" value="F:nucleotide binding"/>
    <property type="evidence" value="ECO:0007669"/>
    <property type="project" value="UniProtKB-KW"/>
</dbReference>
<dbReference type="InterPro" id="IPR054767">
    <property type="entry name" value="Cas10-Cmr2_palm2"/>
</dbReference>
<dbReference type="Gene3D" id="3.30.70.2220">
    <property type="entry name" value="CRISPR-Cas system, Cmr2 subunit, D1 domain, cysteine cluster"/>
    <property type="match status" value="1"/>
</dbReference>
<dbReference type="InterPro" id="IPR038242">
    <property type="entry name" value="Cmr2_N"/>
</dbReference>
<organism evidence="4 5">
    <name type="scientific">Dethiosulfovibrio salsuginis</name>
    <dbReference type="NCBI Taxonomy" id="561720"/>
    <lineage>
        <taxon>Bacteria</taxon>
        <taxon>Thermotogati</taxon>
        <taxon>Synergistota</taxon>
        <taxon>Synergistia</taxon>
        <taxon>Synergistales</taxon>
        <taxon>Dethiosulfovibrionaceae</taxon>
        <taxon>Dethiosulfovibrio</taxon>
    </lineage>
</organism>
<dbReference type="Gene3D" id="3.30.70.270">
    <property type="match status" value="1"/>
</dbReference>
<dbReference type="PROSITE" id="PS50887">
    <property type="entry name" value="GGDEF"/>
    <property type="match status" value="1"/>
</dbReference>
<gene>
    <name evidence="4" type="ORF">SAMN06275492_1357</name>
</gene>
<dbReference type="AlphaFoldDB" id="A0A1X7KRD4"/>
<dbReference type="InterPro" id="IPR029787">
    <property type="entry name" value="Nucleotide_cyclase"/>
</dbReference>
<evidence type="ECO:0000256" key="2">
    <source>
        <dbReference type="ARBA" id="ARBA00023118"/>
    </source>
</evidence>
<dbReference type="Proteomes" id="UP000193355">
    <property type="component" value="Unassembled WGS sequence"/>
</dbReference>
<dbReference type="OrthoDB" id="9758700at2"/>
<dbReference type="Pfam" id="PF22335">
    <property type="entry name" value="Cas10-Cmr2_palm2"/>
    <property type="match status" value="1"/>
</dbReference>
<dbReference type="InterPro" id="IPR043128">
    <property type="entry name" value="Rev_trsase/Diguanyl_cyclase"/>
</dbReference>
<dbReference type="NCBIfam" id="TIGR02577">
    <property type="entry name" value="cas_TM1794_Cmr2"/>
    <property type="match status" value="1"/>
</dbReference>
<dbReference type="SUPFAM" id="SSF55073">
    <property type="entry name" value="Nucleotide cyclase"/>
    <property type="match status" value="1"/>
</dbReference>
<dbReference type="STRING" id="561720.SAMN06275492_1357"/>
<dbReference type="RefSeq" id="WP_085545355.1">
    <property type="nucleotide sequence ID" value="NZ_FXBB01000035.1"/>
</dbReference>
<reference evidence="5" key="1">
    <citation type="submission" date="2017-04" db="EMBL/GenBank/DDBJ databases">
        <authorList>
            <person name="Varghese N."/>
            <person name="Submissions S."/>
        </authorList>
    </citation>
    <scope>NUCLEOTIDE SEQUENCE [LARGE SCALE GENOMIC DNA]</scope>
    <source>
        <strain evidence="5">USBA 82</strain>
    </source>
</reference>
<dbReference type="GO" id="GO:0051607">
    <property type="term" value="P:defense response to virus"/>
    <property type="evidence" value="ECO:0007669"/>
    <property type="project" value="UniProtKB-KW"/>
</dbReference>
<dbReference type="Pfam" id="PF12469">
    <property type="entry name" value="Cmr2_N"/>
    <property type="match status" value="1"/>
</dbReference>
<keyword evidence="5" id="KW-1185">Reference proteome</keyword>
<dbReference type="InterPro" id="IPR013407">
    <property type="entry name" value="CRISPR-assoc_prot_Cmr2"/>
</dbReference>
<name>A0A1X7KRD4_9BACT</name>
<evidence type="ECO:0000259" key="3">
    <source>
        <dbReference type="PROSITE" id="PS50887"/>
    </source>
</evidence>